<protein>
    <submittedName>
        <fullName evidence="3">Uncharacterized protein</fullName>
    </submittedName>
</protein>
<evidence type="ECO:0000313" key="5">
    <source>
        <dbReference type="Proteomes" id="UP000654075"/>
    </source>
</evidence>
<evidence type="ECO:0000313" key="2">
    <source>
        <dbReference type="EMBL" id="CAE8598439.1"/>
    </source>
</evidence>
<keyword evidence="5" id="KW-1185">Reference proteome</keyword>
<sequence>MLPTHQGSIRSTTCSTHWYTLVLPHQQFALTDMSLAVCISGVIVGNPLDNNNNNNKIKNKTKTRTKTKNSNKNKKKNNKKYPLQQKATSSLTLAQDLSFTSTTVQIDLRSSIYESLISCML</sequence>
<dbReference type="Proteomes" id="UP000654075">
    <property type="component" value="Unassembled WGS sequence"/>
</dbReference>
<dbReference type="AlphaFoldDB" id="A0A813LBK9"/>
<reference evidence="3" key="1">
    <citation type="submission" date="2021-02" db="EMBL/GenBank/DDBJ databases">
        <authorList>
            <person name="Dougan E. K."/>
            <person name="Rhodes N."/>
            <person name="Thang M."/>
            <person name="Chan C."/>
        </authorList>
    </citation>
    <scope>NUCLEOTIDE SEQUENCE</scope>
</reference>
<dbReference type="EMBL" id="CAJNNW010034678">
    <property type="protein sequence ID" value="CAE8723533.1"/>
    <property type="molecule type" value="Genomic_DNA"/>
</dbReference>
<dbReference type="Proteomes" id="UP000626109">
    <property type="component" value="Unassembled WGS sequence"/>
</dbReference>
<evidence type="ECO:0000256" key="1">
    <source>
        <dbReference type="SAM" id="MobiDB-lite"/>
    </source>
</evidence>
<accession>A0A813LBK9</accession>
<feature type="region of interest" description="Disordered" evidence="1">
    <location>
        <begin position="49"/>
        <end position="87"/>
    </location>
</feature>
<feature type="compositionally biased region" description="Basic residues" evidence="1">
    <location>
        <begin position="57"/>
        <end position="79"/>
    </location>
</feature>
<evidence type="ECO:0000313" key="3">
    <source>
        <dbReference type="EMBL" id="CAE8723533.1"/>
    </source>
</evidence>
<name>A0A813LBK9_POLGL</name>
<gene>
    <name evidence="2" type="ORF">PGLA1383_LOCUS16848</name>
    <name evidence="3" type="ORF">PGLA2088_LOCUS43202</name>
</gene>
<organism evidence="3 4">
    <name type="scientific">Polarella glacialis</name>
    <name type="common">Dinoflagellate</name>
    <dbReference type="NCBI Taxonomy" id="89957"/>
    <lineage>
        <taxon>Eukaryota</taxon>
        <taxon>Sar</taxon>
        <taxon>Alveolata</taxon>
        <taxon>Dinophyceae</taxon>
        <taxon>Suessiales</taxon>
        <taxon>Suessiaceae</taxon>
        <taxon>Polarella</taxon>
    </lineage>
</organism>
<comment type="caution">
    <text evidence="3">The sequence shown here is derived from an EMBL/GenBank/DDBJ whole genome shotgun (WGS) entry which is preliminary data.</text>
</comment>
<evidence type="ECO:0000313" key="4">
    <source>
        <dbReference type="Proteomes" id="UP000626109"/>
    </source>
</evidence>
<dbReference type="EMBL" id="CAJNNV010010266">
    <property type="protein sequence ID" value="CAE8598439.1"/>
    <property type="molecule type" value="Genomic_DNA"/>
</dbReference>
<proteinExistence type="predicted"/>